<evidence type="ECO:0008006" key="5">
    <source>
        <dbReference type="Google" id="ProtNLM"/>
    </source>
</evidence>
<dbReference type="PANTHER" id="PTHR47926:SF543">
    <property type="entry name" value="(WILD MALAYSIAN BANANA) HYPOTHETICAL PROTEIN"/>
    <property type="match status" value="1"/>
</dbReference>
<feature type="repeat" description="PPR" evidence="2">
    <location>
        <begin position="203"/>
        <end position="237"/>
    </location>
</feature>
<dbReference type="NCBIfam" id="TIGR00756">
    <property type="entry name" value="PPR"/>
    <property type="match status" value="6"/>
</dbReference>
<dbReference type="Proteomes" id="UP000639772">
    <property type="component" value="Chromosome 1"/>
</dbReference>
<dbReference type="PROSITE" id="PS51375">
    <property type="entry name" value="PPR"/>
    <property type="match status" value="7"/>
</dbReference>
<dbReference type="InterPro" id="IPR046848">
    <property type="entry name" value="E_motif"/>
</dbReference>
<dbReference type="GO" id="GO:0003723">
    <property type="term" value="F:RNA binding"/>
    <property type="evidence" value="ECO:0007669"/>
    <property type="project" value="InterPro"/>
</dbReference>
<dbReference type="EMBL" id="JADCNM010000001">
    <property type="protein sequence ID" value="KAG0503309.1"/>
    <property type="molecule type" value="Genomic_DNA"/>
</dbReference>
<feature type="repeat" description="PPR" evidence="2">
    <location>
        <begin position="446"/>
        <end position="480"/>
    </location>
</feature>
<dbReference type="GO" id="GO:0009451">
    <property type="term" value="P:RNA modification"/>
    <property type="evidence" value="ECO:0007669"/>
    <property type="project" value="InterPro"/>
</dbReference>
<dbReference type="Gene3D" id="1.25.40.10">
    <property type="entry name" value="Tetratricopeptide repeat domain"/>
    <property type="match status" value="7"/>
</dbReference>
<comment type="caution">
    <text evidence="3">The sequence shown here is derived from an EMBL/GenBank/DDBJ whole genome shotgun (WGS) entry which is preliminary data.</text>
</comment>
<dbReference type="FunFam" id="1.25.40.10:FF:000366">
    <property type="entry name" value="Pentatricopeptide (PPR) repeat-containing protein"/>
    <property type="match status" value="1"/>
</dbReference>
<evidence type="ECO:0000256" key="1">
    <source>
        <dbReference type="ARBA" id="ARBA00022737"/>
    </source>
</evidence>
<protein>
    <recommendedName>
        <fullName evidence="5">Pentatricopeptide repeat-containing protein</fullName>
    </recommendedName>
</protein>
<proteinExistence type="predicted"/>
<dbReference type="PANTHER" id="PTHR47926">
    <property type="entry name" value="PENTATRICOPEPTIDE REPEAT-CONTAINING PROTEIN"/>
    <property type="match status" value="1"/>
</dbReference>
<feature type="repeat" description="PPR" evidence="2">
    <location>
        <begin position="375"/>
        <end position="409"/>
    </location>
</feature>
<dbReference type="InterPro" id="IPR002885">
    <property type="entry name" value="PPR_rpt"/>
</dbReference>
<sequence length="920" mass="101611">MPVHFSSHFSAKHFTGLTSLLPTIASSRLCISRSSTAASWFSILHAASISGDLRLVLKSHARIVTSGTADRVVTNNLISAYSRCGSITSAVQLFGKAPCRDSVTWNSLISAYALHGFVAEGLAVFNQMLCLSVPPTHLTFSPLLKLCSGSRDLTRMLQSIHCYANKIGWDTDELVSSALVGAYSKVGFMDDAKYLFERMADKDVVLWNVLIKGYAQMGLAQDSFLMFCRLHRCGIIRPDAISVHCVLMGMESGKRSEQVFSYGIKSCLVEDLSDVVTWNKTMSDLAKAGDDGAALSCFSEMRRLGVEYDHVTLVIVISVITSLGCYKLGRQFHSVAIKGGLYSDVSVSNNLINLYSNMGSFPCARNVFDEIEELDLISWNSLIYASIQNGLPEVSITLFINMSNIGMLPDHFTLTNILRACSGLIIIESLHKQVHATATKSSLVDDIFVLTALVDVYVKKGCIVEAESLFNDMDSFDITCFNALLAGYIRSNENQKALNMVATLHISDEKFNHYTLATILKACSSLVEIEQGTQLHTYAIKLGYDSDLCVSSGLVDMYIKCGYVRDAFVTFKDISEPDNVAWTAMISGCVENGDEDHAIDLYRQMRYSGLYPDEFTVASVVEACFCFAAMGQGKQIHAEAIKFNFASDTFVSTAIMDMYAKCGSIEDSFFLFERTDSKSLASWNAMILGFAQHGKGKAALDLFKQMELDGKKPDKITFLGVLSACSHAGLVSEAYNYFKSMSIYYNIEPEVEHYSCLVDGLGRAGLLGEAEEVLKKMPFQPTASMLRALLGACCIKGNNEIGRRVATSLLELDTTDSSAYVVLSNMYAAAKKWDEVHASRKSMEDRNVKKDPGYSWIEVKNKVHLFVANDNSHPESAHLHEELDDLKQSLRNEGYVRDTEFMLLDFEVEEKKQSLCCNSG</sequence>
<dbReference type="InterPro" id="IPR046960">
    <property type="entry name" value="PPR_At4g14850-like_plant"/>
</dbReference>
<keyword evidence="1" id="KW-0677">Repeat</keyword>
<dbReference type="FunFam" id="1.25.40.10:FF:000351">
    <property type="entry name" value="Pentatricopeptide repeat-containing protein"/>
    <property type="match status" value="1"/>
</dbReference>
<accession>A0A835S803</accession>
<dbReference type="OrthoDB" id="3231855at2759"/>
<dbReference type="Pfam" id="PF01535">
    <property type="entry name" value="PPR"/>
    <property type="match status" value="7"/>
</dbReference>
<dbReference type="AlphaFoldDB" id="A0A835S803"/>
<organism evidence="3 4">
    <name type="scientific">Vanilla planifolia</name>
    <name type="common">Vanilla</name>
    <dbReference type="NCBI Taxonomy" id="51239"/>
    <lineage>
        <taxon>Eukaryota</taxon>
        <taxon>Viridiplantae</taxon>
        <taxon>Streptophyta</taxon>
        <taxon>Embryophyta</taxon>
        <taxon>Tracheophyta</taxon>
        <taxon>Spermatophyta</taxon>
        <taxon>Magnoliopsida</taxon>
        <taxon>Liliopsida</taxon>
        <taxon>Asparagales</taxon>
        <taxon>Orchidaceae</taxon>
        <taxon>Vanilloideae</taxon>
        <taxon>Vanilleae</taxon>
        <taxon>Vanilla</taxon>
    </lineage>
</organism>
<reference evidence="3 4" key="1">
    <citation type="journal article" date="2020" name="Nat. Food">
        <title>A phased Vanilla planifolia genome enables genetic improvement of flavour and production.</title>
        <authorList>
            <person name="Hasing T."/>
            <person name="Tang H."/>
            <person name="Brym M."/>
            <person name="Khazi F."/>
            <person name="Huang T."/>
            <person name="Chambers A.H."/>
        </authorList>
    </citation>
    <scope>NUCLEOTIDE SEQUENCE [LARGE SCALE GENOMIC DNA]</scope>
    <source>
        <tissue evidence="3">Leaf</tissue>
    </source>
</reference>
<feature type="repeat" description="PPR" evidence="2">
    <location>
        <begin position="101"/>
        <end position="135"/>
    </location>
</feature>
<feature type="repeat" description="PPR" evidence="2">
    <location>
        <begin position="679"/>
        <end position="713"/>
    </location>
</feature>
<feature type="repeat" description="PPR" evidence="2">
    <location>
        <begin position="578"/>
        <end position="612"/>
    </location>
</feature>
<dbReference type="Pfam" id="PF13041">
    <property type="entry name" value="PPR_2"/>
    <property type="match status" value="3"/>
</dbReference>
<dbReference type="Pfam" id="PF12854">
    <property type="entry name" value="PPR_1"/>
    <property type="match status" value="1"/>
</dbReference>
<dbReference type="Pfam" id="PF20431">
    <property type="entry name" value="E_motif"/>
    <property type="match status" value="1"/>
</dbReference>
<evidence type="ECO:0000313" key="3">
    <source>
        <dbReference type="EMBL" id="KAG0503309.1"/>
    </source>
</evidence>
<name>A0A835S803_VANPL</name>
<evidence type="ECO:0000256" key="2">
    <source>
        <dbReference type="PROSITE-ProRule" id="PRU00708"/>
    </source>
</evidence>
<dbReference type="FunFam" id="1.25.40.10:FF:001086">
    <property type="entry name" value="Pentatricopeptide repeat-containing protein At4g33170"/>
    <property type="match status" value="1"/>
</dbReference>
<gene>
    <name evidence="3" type="ORF">HPP92_003381</name>
</gene>
<evidence type="ECO:0000313" key="4">
    <source>
        <dbReference type="Proteomes" id="UP000639772"/>
    </source>
</evidence>
<dbReference type="FunFam" id="1.25.40.10:FF:000343">
    <property type="entry name" value="Pentatricopeptide repeat-containing protein At3g58590"/>
    <property type="match status" value="1"/>
</dbReference>
<feature type="repeat" description="PPR" evidence="2">
    <location>
        <begin position="274"/>
        <end position="308"/>
    </location>
</feature>
<dbReference type="InterPro" id="IPR011990">
    <property type="entry name" value="TPR-like_helical_dom_sf"/>
</dbReference>
<dbReference type="FunFam" id="1.25.40.10:FF:000031">
    <property type="entry name" value="Pentatricopeptide repeat-containing protein mitochondrial"/>
    <property type="match status" value="1"/>
</dbReference>